<comment type="caution">
    <text evidence="2">The sequence shown here is derived from an EMBL/GenBank/DDBJ whole genome shotgun (WGS) entry which is preliminary data.</text>
</comment>
<organism evidence="2 3">
    <name type="scientific">Paraburkholderia piptadeniae</name>
    <dbReference type="NCBI Taxonomy" id="1701573"/>
    <lineage>
        <taxon>Bacteria</taxon>
        <taxon>Pseudomonadati</taxon>
        <taxon>Pseudomonadota</taxon>
        <taxon>Betaproteobacteria</taxon>
        <taxon>Burkholderiales</taxon>
        <taxon>Burkholderiaceae</taxon>
        <taxon>Paraburkholderia</taxon>
    </lineage>
</organism>
<dbReference type="Proteomes" id="UP000195569">
    <property type="component" value="Unassembled WGS sequence"/>
</dbReference>
<dbReference type="GO" id="GO:0046464">
    <property type="term" value="P:acylglycerol catabolic process"/>
    <property type="evidence" value="ECO:0007669"/>
    <property type="project" value="TreeGrafter"/>
</dbReference>
<accession>A0A1N7RJK9</accession>
<dbReference type="PRINTS" id="PR00412">
    <property type="entry name" value="EPOXHYDRLASE"/>
</dbReference>
<gene>
    <name evidence="2" type="ORF">BN2476_20116</name>
</gene>
<dbReference type="PANTHER" id="PTHR43798:SF33">
    <property type="entry name" value="HYDROLASE, PUTATIVE (AFU_ORTHOLOGUE AFUA_2G14860)-RELATED"/>
    <property type="match status" value="1"/>
</dbReference>
<name>A0A1N7RJK9_9BURK</name>
<protein>
    <recommendedName>
        <fullName evidence="1">AB hydrolase-1 domain-containing protein</fullName>
    </recommendedName>
</protein>
<dbReference type="EMBL" id="CYGY02000002">
    <property type="protein sequence ID" value="SIT35296.1"/>
    <property type="molecule type" value="Genomic_DNA"/>
</dbReference>
<sequence>MTIESSFSAATTAWQSSGNFIQIDEHRVFIHRCGVGESILFIHGFPTSCFDWRNTVACLANSFDCIAFDQIGYGLSDKPEAWGYSLFQQADVVEALLKKLGVTAVHLVSHDVGTSVHAELLARKKEGRLSFDVRSSTFLNGSILKGMATLTSTQKTLENPATLDEGKRIAAGFASGYVEHLKRYMGNAEAVSAEDAQVMTELLVHKNGNLRIPNIYSYVRERYLHTDRWVGAIQAEGARVQFLWGDADPIANIAMGRALHALVPTAQYSELPEIGHFVPIEVPETVAAHVRRFVTECTTARDLPRALNSHA</sequence>
<dbReference type="GO" id="GO:0016020">
    <property type="term" value="C:membrane"/>
    <property type="evidence" value="ECO:0007669"/>
    <property type="project" value="TreeGrafter"/>
</dbReference>
<dbReference type="GO" id="GO:0047372">
    <property type="term" value="F:monoacylglycerol lipase activity"/>
    <property type="evidence" value="ECO:0007669"/>
    <property type="project" value="TreeGrafter"/>
</dbReference>
<evidence type="ECO:0000259" key="1">
    <source>
        <dbReference type="Pfam" id="PF00561"/>
    </source>
</evidence>
<evidence type="ECO:0000313" key="3">
    <source>
        <dbReference type="Proteomes" id="UP000195569"/>
    </source>
</evidence>
<dbReference type="Gene3D" id="3.40.50.1820">
    <property type="entry name" value="alpha/beta hydrolase"/>
    <property type="match status" value="1"/>
</dbReference>
<dbReference type="InterPro" id="IPR000639">
    <property type="entry name" value="Epox_hydrolase-like"/>
</dbReference>
<dbReference type="InterPro" id="IPR050266">
    <property type="entry name" value="AB_hydrolase_sf"/>
</dbReference>
<dbReference type="RefSeq" id="WP_160111658.1">
    <property type="nucleotide sequence ID" value="NZ_CYGY02000002.1"/>
</dbReference>
<dbReference type="Pfam" id="PF00561">
    <property type="entry name" value="Abhydrolase_1"/>
    <property type="match status" value="1"/>
</dbReference>
<dbReference type="InterPro" id="IPR029058">
    <property type="entry name" value="AB_hydrolase_fold"/>
</dbReference>
<proteinExistence type="predicted"/>
<reference evidence="2" key="1">
    <citation type="submission" date="2016-12" db="EMBL/GenBank/DDBJ databases">
        <authorList>
            <person name="Moulin L."/>
        </authorList>
    </citation>
    <scope>NUCLEOTIDE SEQUENCE [LARGE SCALE GENOMIC DNA]</scope>
    <source>
        <strain evidence="2">STM 7183</strain>
    </source>
</reference>
<dbReference type="OrthoDB" id="9802676at2"/>
<keyword evidence="3" id="KW-1185">Reference proteome</keyword>
<evidence type="ECO:0000313" key="2">
    <source>
        <dbReference type="EMBL" id="SIT35296.1"/>
    </source>
</evidence>
<dbReference type="PANTHER" id="PTHR43798">
    <property type="entry name" value="MONOACYLGLYCEROL LIPASE"/>
    <property type="match status" value="1"/>
</dbReference>
<feature type="domain" description="AB hydrolase-1" evidence="1">
    <location>
        <begin position="39"/>
        <end position="281"/>
    </location>
</feature>
<dbReference type="InterPro" id="IPR000073">
    <property type="entry name" value="AB_hydrolase_1"/>
</dbReference>
<dbReference type="SUPFAM" id="SSF53474">
    <property type="entry name" value="alpha/beta-Hydrolases"/>
    <property type="match status" value="1"/>
</dbReference>
<dbReference type="AlphaFoldDB" id="A0A1N7RJK9"/>